<dbReference type="STRING" id="571933.SAMN05216362_10769"/>
<organism evidence="2 3">
    <name type="scientific">Piscibacillus halophilus</name>
    <dbReference type="NCBI Taxonomy" id="571933"/>
    <lineage>
        <taxon>Bacteria</taxon>
        <taxon>Bacillati</taxon>
        <taxon>Bacillota</taxon>
        <taxon>Bacilli</taxon>
        <taxon>Bacillales</taxon>
        <taxon>Bacillaceae</taxon>
        <taxon>Piscibacillus</taxon>
    </lineage>
</organism>
<keyword evidence="1" id="KW-1133">Transmembrane helix</keyword>
<feature type="transmembrane region" description="Helical" evidence="1">
    <location>
        <begin position="7"/>
        <end position="25"/>
    </location>
</feature>
<evidence type="ECO:0000313" key="3">
    <source>
        <dbReference type="Proteomes" id="UP000199427"/>
    </source>
</evidence>
<dbReference type="EMBL" id="FOES01000007">
    <property type="protein sequence ID" value="SEQ15051.1"/>
    <property type="molecule type" value="Genomic_DNA"/>
</dbReference>
<feature type="transmembrane region" description="Helical" evidence="1">
    <location>
        <begin position="45"/>
        <end position="64"/>
    </location>
</feature>
<accession>A0A1H9DNS5</accession>
<dbReference type="PROSITE" id="PS51257">
    <property type="entry name" value="PROKAR_LIPOPROTEIN"/>
    <property type="match status" value="1"/>
</dbReference>
<name>A0A1H9DNS5_9BACI</name>
<proteinExistence type="predicted"/>
<keyword evidence="1" id="KW-0472">Membrane</keyword>
<dbReference type="AlphaFoldDB" id="A0A1H9DNS5"/>
<sequence>MKVTSKVFLTIGVLAIILGCGVLFVDFPEFTRWQDTFSYILFESAARVFWILGIISLIIGNLLFKRVKKRNRIFY</sequence>
<evidence type="ECO:0000256" key="1">
    <source>
        <dbReference type="SAM" id="Phobius"/>
    </source>
</evidence>
<keyword evidence="1" id="KW-0812">Transmembrane</keyword>
<gene>
    <name evidence="2" type="ORF">SAMN05216362_10769</name>
</gene>
<dbReference type="Proteomes" id="UP000199427">
    <property type="component" value="Unassembled WGS sequence"/>
</dbReference>
<reference evidence="2 3" key="1">
    <citation type="submission" date="2016-10" db="EMBL/GenBank/DDBJ databases">
        <authorList>
            <person name="de Groot N.N."/>
        </authorList>
    </citation>
    <scope>NUCLEOTIDE SEQUENCE [LARGE SCALE GENOMIC DNA]</scope>
    <source>
        <strain evidence="2 3">DSM 21633</strain>
    </source>
</reference>
<dbReference type="RefSeq" id="WP_091773038.1">
    <property type="nucleotide sequence ID" value="NZ_CAESCL010000001.1"/>
</dbReference>
<evidence type="ECO:0000313" key="2">
    <source>
        <dbReference type="EMBL" id="SEQ15051.1"/>
    </source>
</evidence>
<protein>
    <submittedName>
        <fullName evidence="2">Uncharacterized protein</fullName>
    </submittedName>
</protein>
<keyword evidence="3" id="KW-1185">Reference proteome</keyword>